<comment type="caution">
    <text evidence="5">The sequence shown here is derived from an EMBL/GenBank/DDBJ whole genome shotgun (WGS) entry which is preliminary data.</text>
</comment>
<dbReference type="PANTHER" id="PTHR43280:SF28">
    <property type="entry name" value="HTH-TYPE TRANSCRIPTIONAL ACTIVATOR RHAS"/>
    <property type="match status" value="1"/>
</dbReference>
<accession>A0ABD4HJT8</accession>
<organism evidence="5 6">
    <name type="scientific">Enterococcus gallinarum</name>
    <dbReference type="NCBI Taxonomy" id="1353"/>
    <lineage>
        <taxon>Bacteria</taxon>
        <taxon>Bacillati</taxon>
        <taxon>Bacillota</taxon>
        <taxon>Bacilli</taxon>
        <taxon>Lactobacillales</taxon>
        <taxon>Enterococcaceae</taxon>
        <taxon>Enterococcus</taxon>
    </lineage>
</organism>
<gene>
    <name evidence="5" type="ORF">HWH42_03800</name>
</gene>
<keyword evidence="1" id="KW-0805">Transcription regulation</keyword>
<protein>
    <submittedName>
        <fullName evidence="5">Helix-turn-helix transcriptional regulator</fullName>
    </submittedName>
</protein>
<proteinExistence type="predicted"/>
<evidence type="ECO:0000256" key="1">
    <source>
        <dbReference type="ARBA" id="ARBA00023015"/>
    </source>
</evidence>
<dbReference type="GO" id="GO:0003677">
    <property type="term" value="F:DNA binding"/>
    <property type="evidence" value="ECO:0007669"/>
    <property type="project" value="UniProtKB-KW"/>
</dbReference>
<dbReference type="EMBL" id="JABXJK010000012">
    <property type="protein sequence ID" value="MBA0971722.1"/>
    <property type="molecule type" value="Genomic_DNA"/>
</dbReference>
<evidence type="ECO:0000313" key="5">
    <source>
        <dbReference type="EMBL" id="MBA0971722.1"/>
    </source>
</evidence>
<dbReference type="InterPro" id="IPR018062">
    <property type="entry name" value="HTH_AraC-typ_CS"/>
</dbReference>
<dbReference type="SUPFAM" id="SSF46689">
    <property type="entry name" value="Homeodomain-like"/>
    <property type="match status" value="2"/>
</dbReference>
<evidence type="ECO:0000256" key="2">
    <source>
        <dbReference type="ARBA" id="ARBA00023125"/>
    </source>
</evidence>
<name>A0ABD4HJT8_ENTGA</name>
<dbReference type="Pfam" id="PF12833">
    <property type="entry name" value="HTH_18"/>
    <property type="match status" value="1"/>
</dbReference>
<dbReference type="InterPro" id="IPR018060">
    <property type="entry name" value="HTH_AraC"/>
</dbReference>
<feature type="domain" description="HTH araC/xylS-type" evidence="4">
    <location>
        <begin position="25"/>
        <end position="124"/>
    </location>
</feature>
<dbReference type="RefSeq" id="WP_181049036.1">
    <property type="nucleotide sequence ID" value="NZ_JABXJK010000012.1"/>
</dbReference>
<evidence type="ECO:0000256" key="3">
    <source>
        <dbReference type="ARBA" id="ARBA00023163"/>
    </source>
</evidence>
<sequence>LLMLAKMICEVMQVKPQNQESVLKKELFEYLHKNYASSQLSMEKLADEFQLSVSYLSRFIKKETGTTFSKYLQELRLEKIKQDLIETDLPIKTIIQKNGYYDVSNYTRKFRTNVGVTPGQYRTMNREGTL</sequence>
<dbReference type="Proteomes" id="UP000571857">
    <property type="component" value="Unassembled WGS sequence"/>
</dbReference>
<keyword evidence="3" id="KW-0804">Transcription</keyword>
<dbReference type="PROSITE" id="PS01124">
    <property type="entry name" value="HTH_ARAC_FAMILY_2"/>
    <property type="match status" value="1"/>
</dbReference>
<reference evidence="5 6" key="1">
    <citation type="submission" date="2020-06" db="EMBL/GenBank/DDBJ databases">
        <title>Crossreactivity between MHC class I-restricted antigens from cancer cells and an enterococcal bacteriophage.</title>
        <authorList>
            <person name="Fluckiger A."/>
            <person name="Daillere R."/>
            <person name="Sassi M."/>
            <person name="Cattoir V."/>
            <person name="Kroemer G."/>
            <person name="Zitvogel L."/>
        </authorList>
    </citation>
    <scope>NUCLEOTIDE SEQUENCE [LARGE SCALE GENOMIC DNA]</scope>
    <source>
        <strain evidence="5 6">EG4</strain>
    </source>
</reference>
<dbReference type="PROSITE" id="PS00041">
    <property type="entry name" value="HTH_ARAC_FAMILY_1"/>
    <property type="match status" value="1"/>
</dbReference>
<evidence type="ECO:0000259" key="4">
    <source>
        <dbReference type="PROSITE" id="PS01124"/>
    </source>
</evidence>
<feature type="non-terminal residue" evidence="5">
    <location>
        <position position="1"/>
    </location>
</feature>
<dbReference type="PANTHER" id="PTHR43280">
    <property type="entry name" value="ARAC-FAMILY TRANSCRIPTIONAL REGULATOR"/>
    <property type="match status" value="1"/>
</dbReference>
<dbReference type="InterPro" id="IPR009057">
    <property type="entry name" value="Homeodomain-like_sf"/>
</dbReference>
<dbReference type="SMART" id="SM00342">
    <property type="entry name" value="HTH_ARAC"/>
    <property type="match status" value="1"/>
</dbReference>
<dbReference type="Gene3D" id="1.10.10.60">
    <property type="entry name" value="Homeodomain-like"/>
    <property type="match status" value="2"/>
</dbReference>
<dbReference type="AlphaFoldDB" id="A0ABD4HJT8"/>
<evidence type="ECO:0000313" key="6">
    <source>
        <dbReference type="Proteomes" id="UP000571857"/>
    </source>
</evidence>
<keyword evidence="2" id="KW-0238">DNA-binding</keyword>